<feature type="compositionally biased region" description="Basic and acidic residues" evidence="1">
    <location>
        <begin position="714"/>
        <end position="735"/>
    </location>
</feature>
<evidence type="ECO:0000256" key="1">
    <source>
        <dbReference type="SAM" id="MobiDB-lite"/>
    </source>
</evidence>
<dbReference type="InterPro" id="IPR027974">
    <property type="entry name" value="DUF4470"/>
</dbReference>
<dbReference type="AlphaFoldDB" id="A0A5C6G574"/>
<accession>A0A5C6G574</accession>
<protein>
    <recommendedName>
        <fullName evidence="3">DUF4470 domain-containing protein</fullName>
    </recommendedName>
</protein>
<keyword evidence="2" id="KW-0812">Transmembrane</keyword>
<feature type="domain" description="DUF4470" evidence="3">
    <location>
        <begin position="141"/>
        <end position="238"/>
    </location>
</feature>
<gene>
    <name evidence="4" type="ORF">ED733_001599</name>
</gene>
<feature type="transmembrane region" description="Helical" evidence="2">
    <location>
        <begin position="78"/>
        <end position="97"/>
    </location>
</feature>
<dbReference type="Proteomes" id="UP000317257">
    <property type="component" value="Unassembled WGS sequence"/>
</dbReference>
<evidence type="ECO:0000256" key="2">
    <source>
        <dbReference type="SAM" id="Phobius"/>
    </source>
</evidence>
<dbReference type="SUPFAM" id="SSF144232">
    <property type="entry name" value="HIT/MYND zinc finger-like"/>
    <property type="match status" value="1"/>
</dbReference>
<feature type="region of interest" description="Disordered" evidence="1">
    <location>
        <begin position="714"/>
        <end position="746"/>
    </location>
</feature>
<organism evidence="4 5">
    <name type="scientific">Metarhizium rileyi (strain RCEF 4871)</name>
    <name type="common">Nomuraea rileyi</name>
    <dbReference type="NCBI Taxonomy" id="1649241"/>
    <lineage>
        <taxon>Eukaryota</taxon>
        <taxon>Fungi</taxon>
        <taxon>Dikarya</taxon>
        <taxon>Ascomycota</taxon>
        <taxon>Pezizomycotina</taxon>
        <taxon>Sordariomycetes</taxon>
        <taxon>Hypocreomycetidae</taxon>
        <taxon>Hypocreales</taxon>
        <taxon>Clavicipitaceae</taxon>
        <taxon>Metarhizium</taxon>
    </lineage>
</organism>
<name>A0A5C6G574_METRR</name>
<feature type="transmembrane region" description="Helical" evidence="2">
    <location>
        <begin position="6"/>
        <end position="27"/>
    </location>
</feature>
<evidence type="ECO:0000259" key="3">
    <source>
        <dbReference type="Pfam" id="PF14737"/>
    </source>
</evidence>
<sequence length="746" mass="85613">MPHDSFVITFIILLIVISLYFPNFNFIDIVIHSINENLQILFKNQLARYPLRECSSDTASRTPITGSIRSSAEQMSKAAPATLLPLCLVQAVCWLLYYCGDTCRVRHWGVHKLDCKKTQVFERLGDSLAGEQDDARYYPTFWAGYAATDILNLEKTEGRFFDGELSLLLAGQSPFRHFIYSLLKIPKTATPTLQAHFRIISTPSLYRDFLVMHLLFAQNQDPYLNAEAAIHLMYSAKLPRLLWDHIAKVMGPYFCDLDTTFDELTGHQDSRDSDSCESEIPSHFVWRHDELEFAAVLFGFQWRWLRNIATPKTQMSSEQASIVRALDIENNCEPLRSAASRMTRSRALGMMKWRRDGLLLPFGHPTEAILFRDDGSYPAGASAEPIGEWPMEVLDFGDDLAQNDVYGKMFYYLRDMLVRFQEERKRFTIRIVVASAKLHDVLHDVPEEIFFDRIHMGELWDFHPACNLTIAATYLRHRDENPFATMLAMSRQSVVRGTELEPPGDALGDNLTALASSSAVLDEYAPPTAIGDGCSKAGLRRRIGLLMWHNWDKFSDRFLYNPGLFAFYVSFALTTGNFDSVFKCGFLGLEYKEKNTITRKWPNRLVHSRNDKPTLRDFNRYVGWFDNVPQRWIEWRRVDDYDETQWENARSCVLNLLWSDMIEVQQSVLELNEACKPMVDSMEKALVDAGTCNDGAAMDWLDDDEDLGRRIEELLKDDVGSDEKPGKKETAETKGQKSKRKKGKKK</sequence>
<comment type="caution">
    <text evidence="4">The sequence shown here is derived from an EMBL/GenBank/DDBJ whole genome shotgun (WGS) entry which is preliminary data.</text>
</comment>
<dbReference type="Pfam" id="PF14737">
    <property type="entry name" value="DUF4470"/>
    <property type="match status" value="1"/>
</dbReference>
<evidence type="ECO:0000313" key="5">
    <source>
        <dbReference type="Proteomes" id="UP000317257"/>
    </source>
</evidence>
<reference evidence="5" key="1">
    <citation type="submission" date="2018-12" db="EMBL/GenBank/DDBJ databases">
        <title>The complete genome of Metarhizium rileyi, a key fungal pathogen of Lepidoptera.</title>
        <authorList>
            <person name="Binneck E."/>
            <person name="Lastra C.C.L."/>
            <person name="Sosa-Gomez D.R."/>
        </authorList>
    </citation>
    <scope>NUCLEOTIDE SEQUENCE [LARGE SCALE GENOMIC DNA]</scope>
    <source>
        <strain evidence="5">Cep018-CH2</strain>
    </source>
</reference>
<dbReference type="EMBL" id="SBHS01000045">
    <property type="protein sequence ID" value="TWU71421.1"/>
    <property type="molecule type" value="Genomic_DNA"/>
</dbReference>
<proteinExistence type="predicted"/>
<keyword evidence="2" id="KW-1133">Transmembrane helix</keyword>
<keyword evidence="2" id="KW-0472">Membrane</keyword>
<feature type="compositionally biased region" description="Basic residues" evidence="1">
    <location>
        <begin position="736"/>
        <end position="746"/>
    </location>
</feature>
<evidence type="ECO:0000313" key="4">
    <source>
        <dbReference type="EMBL" id="TWU71421.1"/>
    </source>
</evidence>